<keyword evidence="6" id="KW-0472">Membrane</keyword>
<name>A0A977PVD2_9CYAN</name>
<evidence type="ECO:0000259" key="7">
    <source>
        <dbReference type="Pfam" id="PF20703"/>
    </source>
</evidence>
<evidence type="ECO:0000256" key="3">
    <source>
        <dbReference type="ARBA" id="ARBA00022737"/>
    </source>
</evidence>
<dbReference type="InterPro" id="IPR027417">
    <property type="entry name" value="P-loop_NTPase"/>
</dbReference>
<keyword evidence="3" id="KW-0677">Repeat</keyword>
<dbReference type="InterPro" id="IPR049052">
    <property type="entry name" value="nSTAND1"/>
</dbReference>
<dbReference type="InterPro" id="IPR011990">
    <property type="entry name" value="TPR-like_helical_dom_sf"/>
</dbReference>
<organism evidence="8">
    <name type="scientific">Woronichinia naegeliana WA131</name>
    <dbReference type="NCBI Taxonomy" id="2824559"/>
    <lineage>
        <taxon>Bacteria</taxon>
        <taxon>Bacillati</taxon>
        <taxon>Cyanobacteriota</taxon>
        <taxon>Cyanophyceae</taxon>
        <taxon>Synechococcales</taxon>
        <taxon>Coelosphaeriaceae</taxon>
        <taxon>Woronichinia</taxon>
    </lineage>
</organism>
<proteinExistence type="inferred from homology"/>
<evidence type="ECO:0000256" key="4">
    <source>
        <dbReference type="ARBA" id="ARBA00022803"/>
    </source>
</evidence>
<evidence type="ECO:0000256" key="1">
    <source>
        <dbReference type="ARBA" id="ARBA00004496"/>
    </source>
</evidence>
<dbReference type="KEGG" id="wna:KA717_34105"/>
<evidence type="ECO:0000256" key="6">
    <source>
        <dbReference type="SAM" id="Phobius"/>
    </source>
</evidence>
<keyword evidence="6" id="KW-1133">Transmembrane helix</keyword>
<reference evidence="8" key="1">
    <citation type="submission" date="2021-04" db="EMBL/GenBank/DDBJ databases">
        <title>Genome sequence of Woronichinia naegeliana from Washington state freshwater lake bloom.</title>
        <authorList>
            <person name="Dreher T.W."/>
        </authorList>
    </citation>
    <scope>NUCLEOTIDE SEQUENCE</scope>
    <source>
        <strain evidence="8">WA131</strain>
    </source>
</reference>
<comment type="similarity">
    <text evidence="5">Belongs to the Rap family.</text>
</comment>
<feature type="transmembrane region" description="Helical" evidence="6">
    <location>
        <begin position="43"/>
        <end position="66"/>
    </location>
</feature>
<gene>
    <name evidence="8" type="ORF">KA717_34105</name>
</gene>
<feature type="transmembrane region" description="Helical" evidence="6">
    <location>
        <begin position="552"/>
        <end position="573"/>
    </location>
</feature>
<protein>
    <recommendedName>
        <fullName evidence="7">Novel STAND NTPase 1 domain-containing protein</fullName>
    </recommendedName>
</protein>
<keyword evidence="6" id="KW-0812">Transmembrane</keyword>
<sequence length="1131" mass="126129">MPDTPQPFDLNGIIESIKKTTETIISFVKMVAGWIRDKQWIELISFVLAAVILGYLGRAVIAQFFGEQNSQWFIGVVGVVALLFVLAVVVAVFQKSSLVSNKENPLERPAIKGLLSFGPGDVEIFSRLERNQDIKSCLNSLEDDNFRIGALWGESGCGKTSFLQAGLIPELTKRGQMQGIYIQFSDKEPLITAKKALNKTLKLALSNEELEQLDFLSVLRKAIEVSQKPLILLFDQFEQFFVHYQSAEARQPFVMALKNWYDDEEIAVKILMSFRFDLFYQQYEIQQVLNYSLDSRNNIKLKKFSVEQATKILAVIAETENIEFDRQAIQSFVEQELVDQSKDKSDEPISPVDLQILSLVIGKQGLSENRKFEKAALNKIGRFEGLLYQYLDERLSFREQSVSKTQKEAVINVLLALIDANGLTRAGAFSVAQLQEKLSTINPKDVRDSLRWLEQERLITPLTQDEETVYQLAHERMIPAVMKLSGKILPKAYQANELLNKQVKFWIESNYNSRYLLGWRELWLIKRQQAYLLWGDKQSQKQKLIQKSQERLFLLVGVMGLIFLLGVGTWGGLNYTEAGQLWQIRRDLATWTEQVNDPVNQTQAVEAFLKDGDLTQALNIANQIKDDRSKADVLSAIAKAYGKLNQSEEGTKLLKQALDSANQIQNDYLKVPALSVIVEAIGKLNQPEEGTKLLKQALDSANQIQNDYLKVPALSVIVEAIGKLNQPEEAVKLLKLVLDSANQIQDDYPKDYYVFGAITKASALRAITKASALSAIAEAYGKLKQPQEAANLLTQALNSANQIKDDDYKVSALSAIAEAIGKLNQPEEGAKLLKQTLDSANQIQKDYSKAEVLRVIAEAYGKLNQPEEAANFLKLALDSANQIQDNNYKAEALRAIAEAYGKLNQPEEGAKLLKLALGSANQIQDNNYNYKDYKADALSAIAETIGKLNQPQKGAKLLKLALDSANQIQNNNYKADALSAIAEAIGKLNKSEEAAKLLKLVLDSANEMQDDYPKDYSVLSALTKAPVLSAIAKARALSAIAEAYAKLKKPEEATKLLYQAFELAAKIGDTDQKTEALVSIAQAWANLNNWGEALTVTKECPTDPCHVQSLAAVLTIHAEQQHPELKEDQEN</sequence>
<feature type="transmembrane region" description="Helical" evidence="6">
    <location>
        <begin position="72"/>
        <end position="93"/>
    </location>
</feature>
<dbReference type="InterPro" id="IPR019734">
    <property type="entry name" value="TPR_rpt"/>
</dbReference>
<comment type="subcellular location">
    <subcellularLocation>
        <location evidence="1">Cytoplasm</location>
    </subcellularLocation>
</comment>
<keyword evidence="4" id="KW-0802">TPR repeat</keyword>
<dbReference type="SUPFAM" id="SSF52540">
    <property type="entry name" value="P-loop containing nucleoside triphosphate hydrolases"/>
    <property type="match status" value="1"/>
</dbReference>
<dbReference type="PANTHER" id="PTHR46630">
    <property type="entry name" value="TETRATRICOPEPTIDE REPEAT PROTEIN 29"/>
    <property type="match status" value="1"/>
</dbReference>
<evidence type="ECO:0000313" key="8">
    <source>
        <dbReference type="EMBL" id="UXE60519.1"/>
    </source>
</evidence>
<dbReference type="Pfam" id="PF20703">
    <property type="entry name" value="nSTAND1"/>
    <property type="match status" value="1"/>
</dbReference>
<evidence type="ECO:0000256" key="5">
    <source>
        <dbReference type="ARBA" id="ARBA00038253"/>
    </source>
</evidence>
<dbReference type="AlphaFoldDB" id="A0A977PVD2"/>
<dbReference type="EMBL" id="CP073041">
    <property type="protein sequence ID" value="UXE60519.1"/>
    <property type="molecule type" value="Genomic_DNA"/>
</dbReference>
<dbReference type="SMART" id="SM00028">
    <property type="entry name" value="TPR"/>
    <property type="match status" value="6"/>
</dbReference>
<dbReference type="Gene3D" id="3.40.50.300">
    <property type="entry name" value="P-loop containing nucleotide triphosphate hydrolases"/>
    <property type="match status" value="1"/>
</dbReference>
<dbReference type="GO" id="GO:0005737">
    <property type="term" value="C:cytoplasm"/>
    <property type="evidence" value="ECO:0007669"/>
    <property type="project" value="UniProtKB-SubCell"/>
</dbReference>
<keyword evidence="2" id="KW-0963">Cytoplasm</keyword>
<dbReference type="Proteomes" id="UP001065613">
    <property type="component" value="Chromosome"/>
</dbReference>
<dbReference type="SUPFAM" id="SSF48452">
    <property type="entry name" value="TPR-like"/>
    <property type="match status" value="3"/>
</dbReference>
<evidence type="ECO:0000256" key="2">
    <source>
        <dbReference type="ARBA" id="ARBA00022490"/>
    </source>
</evidence>
<dbReference type="InterPro" id="IPR051476">
    <property type="entry name" value="Bac_ResReg_Asp_Phosphatase"/>
</dbReference>
<dbReference type="PANTHER" id="PTHR46630:SF1">
    <property type="entry name" value="TETRATRICOPEPTIDE REPEAT PROTEIN 29"/>
    <property type="match status" value="1"/>
</dbReference>
<dbReference type="Gene3D" id="1.25.40.10">
    <property type="entry name" value="Tetratricopeptide repeat domain"/>
    <property type="match status" value="4"/>
</dbReference>
<feature type="domain" description="Novel STAND NTPase 1" evidence="7">
    <location>
        <begin position="112"/>
        <end position="488"/>
    </location>
</feature>
<accession>A0A977PVD2</accession>